<feature type="region of interest" description="Disordered" evidence="3">
    <location>
        <begin position="478"/>
        <end position="540"/>
    </location>
</feature>
<evidence type="ECO:0000313" key="4">
    <source>
        <dbReference type="EMBL" id="KAF9596246.1"/>
    </source>
</evidence>
<proteinExistence type="inferred from homology"/>
<keyword evidence="5" id="KW-1185">Reference proteome</keyword>
<dbReference type="GO" id="GO:0000226">
    <property type="term" value="P:microtubule cytoskeleton organization"/>
    <property type="evidence" value="ECO:0007669"/>
    <property type="project" value="InterPro"/>
</dbReference>
<dbReference type="GO" id="GO:0005819">
    <property type="term" value="C:spindle"/>
    <property type="evidence" value="ECO:0007669"/>
    <property type="project" value="TreeGrafter"/>
</dbReference>
<evidence type="ECO:0000256" key="2">
    <source>
        <dbReference type="ARBA" id="ARBA00022701"/>
    </source>
</evidence>
<dbReference type="Proteomes" id="UP000631114">
    <property type="component" value="Unassembled WGS sequence"/>
</dbReference>
<feature type="compositionally biased region" description="Polar residues" evidence="3">
    <location>
        <begin position="496"/>
        <end position="506"/>
    </location>
</feature>
<dbReference type="AlphaFoldDB" id="A0A835LQW7"/>
<evidence type="ECO:0000256" key="1">
    <source>
        <dbReference type="ARBA" id="ARBA00006187"/>
    </source>
</evidence>
<keyword evidence="2" id="KW-0493">Microtubule</keyword>
<dbReference type="GO" id="GO:0008017">
    <property type="term" value="F:microtubule binding"/>
    <property type="evidence" value="ECO:0007669"/>
    <property type="project" value="InterPro"/>
</dbReference>
<dbReference type="EMBL" id="JADFTS010000007">
    <property type="protein sequence ID" value="KAF9596246.1"/>
    <property type="molecule type" value="Genomic_DNA"/>
</dbReference>
<reference evidence="4 5" key="1">
    <citation type="submission" date="2020-10" db="EMBL/GenBank/DDBJ databases">
        <title>The Coptis chinensis genome and diversification of protoberbering-type alkaloids.</title>
        <authorList>
            <person name="Wang B."/>
            <person name="Shu S."/>
            <person name="Song C."/>
            <person name="Liu Y."/>
        </authorList>
    </citation>
    <scope>NUCLEOTIDE SEQUENCE [LARGE SCALE GENOMIC DNA]</scope>
    <source>
        <strain evidence="4">HL-2020</strain>
        <tissue evidence="4">Leaf</tissue>
    </source>
</reference>
<comment type="similarity">
    <text evidence="1">Belongs to the MAP65/ASE1 family.</text>
</comment>
<dbReference type="PANTHER" id="PTHR19321">
    <property type="entry name" value="PROTEIN REGULATOR OF CYTOKINESIS 1 PRC1-RELATED"/>
    <property type="match status" value="1"/>
</dbReference>
<dbReference type="GO" id="GO:0005737">
    <property type="term" value="C:cytoplasm"/>
    <property type="evidence" value="ECO:0007669"/>
    <property type="project" value="TreeGrafter"/>
</dbReference>
<comment type="caution">
    <text evidence="4">The sequence shown here is derived from an EMBL/GenBank/DDBJ whole genome shotgun (WGS) entry which is preliminary data.</text>
</comment>
<evidence type="ECO:0000313" key="5">
    <source>
        <dbReference type="Proteomes" id="UP000631114"/>
    </source>
</evidence>
<accession>A0A835LQW7</accession>
<evidence type="ECO:0000256" key="3">
    <source>
        <dbReference type="SAM" id="MobiDB-lite"/>
    </source>
</evidence>
<organism evidence="4 5">
    <name type="scientific">Coptis chinensis</name>
    <dbReference type="NCBI Taxonomy" id="261450"/>
    <lineage>
        <taxon>Eukaryota</taxon>
        <taxon>Viridiplantae</taxon>
        <taxon>Streptophyta</taxon>
        <taxon>Embryophyta</taxon>
        <taxon>Tracheophyta</taxon>
        <taxon>Spermatophyta</taxon>
        <taxon>Magnoliopsida</taxon>
        <taxon>Ranunculales</taxon>
        <taxon>Ranunculaceae</taxon>
        <taxon>Coptidoideae</taxon>
        <taxon>Coptis</taxon>
    </lineage>
</organism>
<dbReference type="OrthoDB" id="642895at2759"/>
<dbReference type="Pfam" id="PF03999">
    <property type="entry name" value="MAP65_ASE1"/>
    <property type="match status" value="2"/>
</dbReference>
<dbReference type="InterPro" id="IPR007145">
    <property type="entry name" value="MAP65_Ase1_PRC1"/>
</dbReference>
<gene>
    <name evidence="4" type="ORF">IFM89_008409</name>
</gene>
<dbReference type="PANTHER" id="PTHR19321:SF4">
    <property type="entry name" value="65-KDA MICROTUBULE-ASSOCIATED PROTEIN 5"/>
    <property type="match status" value="1"/>
</dbReference>
<sequence length="540" mass="61727">MARLHNKIETTTCGSLLQELQKLWDEIGESDSERDKMLLQVEKECLDVYRRNVESTRKYKVDLHKELANAESEITSLVSALGEQVLFSLVSFLDTIVYFYSISSLVLKFKLSYFVGNGRVVGGSNLADTQVDEQDLTLKKLGEWKTHLQELQSEKSQRLQKVNGYVKSIHELSAVLSTDFVEAMNDVDPSIVESPNKQVKSVSNDTLARLAGVVHSLKQEKVERLKKLQDLATRLIELWNLLDTPVLEQKSFDHVTCLVSASVDEVLRKEGLALDVIEQTELEVERLNVIKGSKMKELILKKQAELEEIYRGVHMDVDTDMSRQMLINQIDSGNVDLSDLLLGMDDQINKAKEEAVSRKEILDKVEKWKFACEEESWLDDYERDQNRYSAGRGAHKNLKRAEKARILVSKIPCLMENLTAKVQTWEEEKGIPFLYDKVPLSETLREYTSARQEKDEDKRKFREKKRLQEQLATEQEALFGSRPSPIRPLIPKKPLGQSNNSNTMTPSGRHALHTPSSRRRESGKKLGAVMHENYVALPKE</sequence>
<dbReference type="GO" id="GO:0005874">
    <property type="term" value="C:microtubule"/>
    <property type="evidence" value="ECO:0007669"/>
    <property type="project" value="UniProtKB-KW"/>
</dbReference>
<dbReference type="Gene3D" id="1.20.58.1520">
    <property type="match status" value="1"/>
</dbReference>
<protein>
    <submittedName>
        <fullName evidence="4">Uncharacterized protein</fullName>
    </submittedName>
</protein>
<name>A0A835LQW7_9MAGN</name>